<dbReference type="EMBL" id="BPLR01019025">
    <property type="protein sequence ID" value="GIZ04030.1"/>
    <property type="molecule type" value="Genomic_DNA"/>
</dbReference>
<organism evidence="1 2">
    <name type="scientific">Caerostris extrusa</name>
    <name type="common">Bark spider</name>
    <name type="synonym">Caerostris bankana</name>
    <dbReference type="NCBI Taxonomy" id="172846"/>
    <lineage>
        <taxon>Eukaryota</taxon>
        <taxon>Metazoa</taxon>
        <taxon>Ecdysozoa</taxon>
        <taxon>Arthropoda</taxon>
        <taxon>Chelicerata</taxon>
        <taxon>Arachnida</taxon>
        <taxon>Araneae</taxon>
        <taxon>Araneomorphae</taxon>
        <taxon>Entelegynae</taxon>
        <taxon>Araneoidea</taxon>
        <taxon>Araneidae</taxon>
        <taxon>Caerostris</taxon>
    </lineage>
</organism>
<proteinExistence type="predicted"/>
<evidence type="ECO:0000313" key="1">
    <source>
        <dbReference type="EMBL" id="GIZ04030.1"/>
    </source>
</evidence>
<protein>
    <submittedName>
        <fullName evidence="1">Uncharacterized protein</fullName>
    </submittedName>
</protein>
<gene>
    <name evidence="1" type="ORF">CEXT_239191</name>
</gene>
<accession>A0AAV4YCT3</accession>
<sequence>VGGTNKECVGGEEGWWWSSDRKTDIVISFRSSVSLHPKPSVSEIIWAQKHL</sequence>
<name>A0AAV4YCT3_CAEEX</name>
<feature type="non-terminal residue" evidence="1">
    <location>
        <position position="1"/>
    </location>
</feature>
<dbReference type="AlphaFoldDB" id="A0AAV4YCT3"/>
<keyword evidence="2" id="KW-1185">Reference proteome</keyword>
<evidence type="ECO:0000313" key="2">
    <source>
        <dbReference type="Proteomes" id="UP001054945"/>
    </source>
</evidence>
<comment type="caution">
    <text evidence="1">The sequence shown here is derived from an EMBL/GenBank/DDBJ whole genome shotgun (WGS) entry which is preliminary data.</text>
</comment>
<reference evidence="1 2" key="1">
    <citation type="submission" date="2021-06" db="EMBL/GenBank/DDBJ databases">
        <title>Caerostris extrusa draft genome.</title>
        <authorList>
            <person name="Kono N."/>
            <person name="Arakawa K."/>
        </authorList>
    </citation>
    <scope>NUCLEOTIDE SEQUENCE [LARGE SCALE GENOMIC DNA]</scope>
</reference>
<dbReference type="Proteomes" id="UP001054945">
    <property type="component" value="Unassembled WGS sequence"/>
</dbReference>